<keyword evidence="1" id="KW-0812">Transmembrane</keyword>
<accession>A0A2W5D4X7</accession>
<comment type="caution">
    <text evidence="2">The sequence shown here is derived from an EMBL/GenBank/DDBJ whole genome shotgun (WGS) entry which is preliminary data.</text>
</comment>
<organism evidence="2 3">
    <name type="scientific">Roseateles depolymerans</name>
    <dbReference type="NCBI Taxonomy" id="76731"/>
    <lineage>
        <taxon>Bacteria</taxon>
        <taxon>Pseudomonadati</taxon>
        <taxon>Pseudomonadota</taxon>
        <taxon>Betaproteobacteria</taxon>
        <taxon>Burkholderiales</taxon>
        <taxon>Sphaerotilaceae</taxon>
        <taxon>Roseateles</taxon>
    </lineage>
</organism>
<evidence type="ECO:0000313" key="2">
    <source>
        <dbReference type="EMBL" id="PZP27155.1"/>
    </source>
</evidence>
<proteinExistence type="predicted"/>
<dbReference type="EMBL" id="QFOD01000034">
    <property type="protein sequence ID" value="PZP27155.1"/>
    <property type="molecule type" value="Genomic_DNA"/>
</dbReference>
<evidence type="ECO:0000313" key="3">
    <source>
        <dbReference type="Proteomes" id="UP000249633"/>
    </source>
</evidence>
<dbReference type="AlphaFoldDB" id="A0A2W5D4X7"/>
<reference evidence="2 3" key="1">
    <citation type="submission" date="2017-08" db="EMBL/GenBank/DDBJ databases">
        <title>Infants hospitalized years apart are colonized by the same room-sourced microbial strains.</title>
        <authorList>
            <person name="Brooks B."/>
            <person name="Olm M.R."/>
            <person name="Firek B.A."/>
            <person name="Baker R."/>
            <person name="Thomas B.C."/>
            <person name="Morowitz M.J."/>
            <person name="Banfield J.F."/>
        </authorList>
    </citation>
    <scope>NUCLEOTIDE SEQUENCE [LARGE SCALE GENOMIC DNA]</scope>
    <source>
        <strain evidence="2">S2_012_000_R2_81</strain>
    </source>
</reference>
<evidence type="ECO:0000256" key="1">
    <source>
        <dbReference type="SAM" id="Phobius"/>
    </source>
</evidence>
<feature type="transmembrane region" description="Helical" evidence="1">
    <location>
        <begin position="16"/>
        <end position="33"/>
    </location>
</feature>
<gene>
    <name evidence="2" type="ORF">DI603_22500</name>
</gene>
<protein>
    <submittedName>
        <fullName evidence="2">Uncharacterized protein</fullName>
    </submittedName>
</protein>
<dbReference type="Proteomes" id="UP000249633">
    <property type="component" value="Unassembled WGS sequence"/>
</dbReference>
<keyword evidence="1" id="KW-0472">Membrane</keyword>
<name>A0A2W5D4X7_9BURK</name>
<feature type="transmembrane region" description="Helical" evidence="1">
    <location>
        <begin position="39"/>
        <end position="57"/>
    </location>
</feature>
<sequence>MLDDAAFRRVARGCEVFMLASTAAGLLLAWMLLPSVAGLILLLASSIWGMANLLTLGRSLSAERRRRSVHTR</sequence>
<keyword evidence="1" id="KW-1133">Transmembrane helix</keyword>